<dbReference type="AlphaFoldDB" id="L1LGN1"/>
<dbReference type="InterPro" id="IPR001623">
    <property type="entry name" value="DnaJ_domain"/>
</dbReference>
<feature type="domain" description="J" evidence="7">
    <location>
        <begin position="109"/>
        <end position="173"/>
    </location>
</feature>
<dbReference type="RefSeq" id="XP_004833725.1">
    <property type="nucleotide sequence ID" value="XM_004833668.1"/>
</dbReference>
<dbReference type="GeneID" id="15807721"/>
<dbReference type="GO" id="GO:0005789">
    <property type="term" value="C:endoplasmic reticulum membrane"/>
    <property type="evidence" value="ECO:0007669"/>
    <property type="project" value="UniProtKB-SubCell"/>
</dbReference>
<evidence type="ECO:0000256" key="1">
    <source>
        <dbReference type="ARBA" id="ARBA00004389"/>
    </source>
</evidence>
<dbReference type="InterPro" id="IPR015399">
    <property type="entry name" value="DUF1977_DnaJ-like"/>
</dbReference>
<reference evidence="8 9" key="1">
    <citation type="journal article" date="2012" name="BMC Genomics">
        <title>Comparative genomic analysis and phylogenetic position of Theileria equi.</title>
        <authorList>
            <person name="Kappmeyer L.S."/>
            <person name="Thiagarajan M."/>
            <person name="Herndon D.R."/>
            <person name="Ramsay J.D."/>
            <person name="Caler E."/>
            <person name="Djikeng A."/>
            <person name="Gillespie J.J."/>
            <person name="Lau A.O."/>
            <person name="Roalson E.H."/>
            <person name="Silva J.C."/>
            <person name="Silva M.G."/>
            <person name="Suarez C.E."/>
            <person name="Ueti M.W."/>
            <person name="Nene V.M."/>
            <person name="Mealey R.H."/>
            <person name="Knowles D.P."/>
            <person name="Brayton K.A."/>
        </authorList>
    </citation>
    <scope>NUCLEOTIDE SEQUENCE [LARGE SCALE GENOMIC DNA]</scope>
    <source>
        <strain evidence="8 9">WA</strain>
    </source>
</reference>
<dbReference type="OrthoDB" id="552049at2759"/>
<feature type="compositionally biased region" description="Basic and acidic residues" evidence="6">
    <location>
        <begin position="57"/>
        <end position="71"/>
    </location>
</feature>
<dbReference type="VEuPathDB" id="PiroplasmaDB:BEWA_043140"/>
<comment type="caution">
    <text evidence="8">The sequence shown here is derived from an EMBL/GenBank/DDBJ whole genome shotgun (WGS) entry which is preliminary data.</text>
</comment>
<dbReference type="InterPro" id="IPR018253">
    <property type="entry name" value="DnaJ_domain_CS"/>
</dbReference>
<keyword evidence="5" id="KW-0472">Membrane</keyword>
<dbReference type="Pfam" id="PF00226">
    <property type="entry name" value="DnaJ"/>
    <property type="match status" value="1"/>
</dbReference>
<dbReference type="eggNOG" id="KOG0714">
    <property type="taxonomic scope" value="Eukaryota"/>
</dbReference>
<evidence type="ECO:0000259" key="7">
    <source>
        <dbReference type="PROSITE" id="PS50076"/>
    </source>
</evidence>
<evidence type="ECO:0000313" key="8">
    <source>
        <dbReference type="EMBL" id="EKX74273.1"/>
    </source>
</evidence>
<keyword evidence="2" id="KW-0812">Transmembrane</keyword>
<name>L1LGN1_THEEQ</name>
<dbReference type="InterPro" id="IPR051100">
    <property type="entry name" value="DnaJ_subfamily_B/C"/>
</dbReference>
<evidence type="ECO:0000256" key="4">
    <source>
        <dbReference type="ARBA" id="ARBA00022989"/>
    </source>
</evidence>
<feature type="region of interest" description="Disordered" evidence="6">
    <location>
        <begin position="57"/>
        <end position="99"/>
    </location>
</feature>
<organism evidence="8 9">
    <name type="scientific">Theileria equi strain WA</name>
    <dbReference type="NCBI Taxonomy" id="1537102"/>
    <lineage>
        <taxon>Eukaryota</taxon>
        <taxon>Sar</taxon>
        <taxon>Alveolata</taxon>
        <taxon>Apicomplexa</taxon>
        <taxon>Aconoidasida</taxon>
        <taxon>Piroplasmida</taxon>
        <taxon>Theileriidae</taxon>
        <taxon>Theileria</taxon>
    </lineage>
</organism>
<dbReference type="CDD" id="cd06257">
    <property type="entry name" value="DnaJ"/>
    <property type="match status" value="1"/>
</dbReference>
<evidence type="ECO:0000256" key="3">
    <source>
        <dbReference type="ARBA" id="ARBA00022824"/>
    </source>
</evidence>
<keyword evidence="3" id="KW-0256">Endoplasmic reticulum</keyword>
<dbReference type="GO" id="GO:0030544">
    <property type="term" value="F:Hsp70 protein binding"/>
    <property type="evidence" value="ECO:0007669"/>
    <property type="project" value="TreeGrafter"/>
</dbReference>
<keyword evidence="4" id="KW-1133">Transmembrane helix</keyword>
<proteinExistence type="predicted"/>
<dbReference type="Proteomes" id="UP000031512">
    <property type="component" value="Unassembled WGS sequence"/>
</dbReference>
<evidence type="ECO:0000256" key="6">
    <source>
        <dbReference type="SAM" id="MobiDB-lite"/>
    </source>
</evidence>
<dbReference type="GO" id="GO:0071218">
    <property type="term" value="P:cellular response to misfolded protein"/>
    <property type="evidence" value="ECO:0007669"/>
    <property type="project" value="TreeGrafter"/>
</dbReference>
<protein>
    <submittedName>
        <fullName evidence="8">DnaJ domain containing protein</fullName>
    </submittedName>
</protein>
<evidence type="ECO:0000313" key="9">
    <source>
        <dbReference type="Proteomes" id="UP000031512"/>
    </source>
</evidence>
<dbReference type="SMART" id="SM00271">
    <property type="entry name" value="DnaJ"/>
    <property type="match status" value="1"/>
</dbReference>
<evidence type="ECO:0000256" key="2">
    <source>
        <dbReference type="ARBA" id="ARBA00022692"/>
    </source>
</evidence>
<dbReference type="PANTHER" id="PTHR43908:SF3">
    <property type="entry name" value="AT29763P-RELATED"/>
    <property type="match status" value="1"/>
</dbReference>
<dbReference type="PANTHER" id="PTHR43908">
    <property type="entry name" value="AT29763P-RELATED"/>
    <property type="match status" value="1"/>
</dbReference>
<sequence>MDANREDAYVCFKVAKTAMLRQDYTKALKFLKKANSMYPTPEFKHLLDECLNKLSHSEQSREYRDHSHDSSNRSTSGNVNTADRSPQNNPDTTPSEHDKLCRRVLSAKTYYEVLLVAREDSVDTIKRSYKKLALKLHPDKNPSHLASEAFKKVSTAFQCLTNPKSREHYDMYGEDGPETQTAHREQFVTPEQLFEAFFGLNVNHNRMHRNFVYTRRANDNRLVGQTSPLSQLIPLFLLFLFIILPSLLTSRTAEFQFEKSSKFSQKETTVINGVVYYVDPTKFPQKYPPKSQQRLRMEYEVDYAFFDYKCSADRKESQRKIYSYLSSFKNPPSELYDTPKSCVTLGRLRRDYSDFMNGGF</sequence>
<dbReference type="EMBL" id="ACOU01000002">
    <property type="protein sequence ID" value="EKX74273.1"/>
    <property type="molecule type" value="Genomic_DNA"/>
</dbReference>
<dbReference type="PRINTS" id="PR00625">
    <property type="entry name" value="JDOMAIN"/>
</dbReference>
<comment type="subcellular location">
    <subcellularLocation>
        <location evidence="1">Endoplasmic reticulum membrane</location>
        <topology evidence="1">Single-pass membrane protein</topology>
    </subcellularLocation>
</comment>
<dbReference type="PROSITE" id="PS50076">
    <property type="entry name" value="DNAJ_2"/>
    <property type="match status" value="1"/>
</dbReference>
<feature type="compositionally biased region" description="Polar residues" evidence="6">
    <location>
        <begin position="72"/>
        <end position="93"/>
    </location>
</feature>
<dbReference type="InterPro" id="IPR036869">
    <property type="entry name" value="J_dom_sf"/>
</dbReference>
<dbReference type="PROSITE" id="PS00636">
    <property type="entry name" value="DNAJ_1"/>
    <property type="match status" value="1"/>
</dbReference>
<evidence type="ECO:0000256" key="5">
    <source>
        <dbReference type="ARBA" id="ARBA00023136"/>
    </source>
</evidence>
<keyword evidence="9" id="KW-1185">Reference proteome</keyword>
<gene>
    <name evidence="8" type="ORF">BEWA_043140</name>
</gene>
<dbReference type="SUPFAM" id="SSF46565">
    <property type="entry name" value="Chaperone J-domain"/>
    <property type="match status" value="1"/>
</dbReference>
<dbReference type="KEGG" id="beq:BEWA_043140"/>
<dbReference type="STRING" id="1537102.L1LGN1"/>
<accession>L1LGN1</accession>
<dbReference type="Gene3D" id="1.10.287.110">
    <property type="entry name" value="DnaJ domain"/>
    <property type="match status" value="1"/>
</dbReference>
<dbReference type="Pfam" id="PF09320">
    <property type="entry name" value="DUF1977"/>
    <property type="match status" value="1"/>
</dbReference>